<comment type="caution">
    <text evidence="2">The sequence shown here is derived from an EMBL/GenBank/DDBJ whole genome shotgun (WGS) entry which is preliminary data.</text>
</comment>
<sequence>MGPSAHNKKKKPEELEKKVETAKPDNGLSEADRQYLRDQGLNPDDYEVAPVEAGLSDADRQYLRDQGLNPDDYEIAEQAAPFTRQEGNTVFYDDETPINIEKIDRETPAWLRARISGLTSPEDRLRAIRSFAPDAQPLGDGNFVMTDPETNKPMMFNREGWLPSWGDVAEFVPEAVGGVSGALTGATGAAVGTAAGPVGTGAGAIAGGATGYAAGKRATQKGLNWWFGDEDTRDLGDRLSSGATDLLVGATGEVAGPLATKAVGGAVRGVSSLAGRSVPNVTEGMAARELGGLVDDSAAAAQRLQTFTDAKIEPTPGMIGGARVAQAEAQAARNLPQVREGLDAVNDQFSDRWGQIRTGMTGGSDLSPAEAGSVIRETVGNLGQNVKTKTSRMFDEVGELTGDLPAVGTATGEFVESLTKEFSKAGKSAKLNLSSTYKGVLEQADALRSDITSGTGFDALKEARTRIGEIAFDRNAPAATRNMYGRLYGAITKDMEATAAQSGDEALSAWKRATNFSKRTKQDSGVVSNSSMQKLLKKDTPESLYRLISSGVKNNGTKVNDIMKQVRLGGGQDSVQEVFSTTINKLGVSKQGEFSPTRWLTDYDAWADEAKDAFFRHVRNGSALRREADSFRSAVKELAEYQNSIKAGSKDRTLAKAGMEWANNMLGDKTVGALAGVASGGSTLPVTAAVMGRNFLVSRASNKMFTNPETLKFLTRSVKGEPDKAVIAAMKKFTRTARDEMTKAILRQYLQSIGEAD</sequence>
<evidence type="ECO:0000313" key="2">
    <source>
        <dbReference type="EMBL" id="MCZ7936679.1"/>
    </source>
</evidence>
<name>A0A9X3KKT9_9HYPH</name>
<gene>
    <name evidence="2" type="ORF">O9X88_03910</name>
</gene>
<protein>
    <submittedName>
        <fullName evidence="2">Uncharacterized protein</fullName>
    </submittedName>
</protein>
<feature type="compositionally biased region" description="Basic residues" evidence="1">
    <location>
        <begin position="1"/>
        <end position="10"/>
    </location>
</feature>
<evidence type="ECO:0000313" key="3">
    <source>
        <dbReference type="Proteomes" id="UP001151018"/>
    </source>
</evidence>
<dbReference type="Proteomes" id="UP001151018">
    <property type="component" value="Unassembled WGS sequence"/>
</dbReference>
<proteinExistence type="predicted"/>
<feature type="compositionally biased region" description="Basic and acidic residues" evidence="1">
    <location>
        <begin position="11"/>
        <end position="23"/>
    </location>
</feature>
<accession>A0A9X3KKT9</accession>
<reference evidence="2" key="1">
    <citation type="submission" date="2022-12" db="EMBL/GenBank/DDBJ databases">
        <title>Draft genome sequences of 22 rhizogenic Agrobacterium biovar 1 strains, the causative agent of hairy root disease.</title>
        <authorList>
            <person name="Kim N."/>
            <person name="Vargas P."/>
            <person name="Rediers H."/>
        </authorList>
    </citation>
    <scope>NUCLEOTIDE SEQUENCE</scope>
    <source>
        <strain evidence="2">ST15.13.006</strain>
    </source>
</reference>
<organism evidence="2 3">
    <name type="scientific">Agrobacterium salinitolerans</name>
    <dbReference type="NCBI Taxonomy" id="1183413"/>
    <lineage>
        <taxon>Bacteria</taxon>
        <taxon>Pseudomonadati</taxon>
        <taxon>Pseudomonadota</taxon>
        <taxon>Alphaproteobacteria</taxon>
        <taxon>Hyphomicrobiales</taxon>
        <taxon>Rhizobiaceae</taxon>
        <taxon>Rhizobium/Agrobacterium group</taxon>
        <taxon>Agrobacterium</taxon>
    </lineage>
</organism>
<dbReference type="RefSeq" id="WP_269834641.1">
    <property type="nucleotide sequence ID" value="NZ_JAPZLR010000002.1"/>
</dbReference>
<dbReference type="EMBL" id="JAPZLR010000002">
    <property type="protein sequence ID" value="MCZ7936679.1"/>
    <property type="molecule type" value="Genomic_DNA"/>
</dbReference>
<feature type="region of interest" description="Disordered" evidence="1">
    <location>
        <begin position="1"/>
        <end position="32"/>
    </location>
</feature>
<dbReference type="AlphaFoldDB" id="A0A9X3KKT9"/>
<evidence type="ECO:0000256" key="1">
    <source>
        <dbReference type="SAM" id="MobiDB-lite"/>
    </source>
</evidence>